<sequence>MQVPLLLHILALAFVCLSRQLGEMRLGFASVAVAVALLGLAGVARLGSKSVGSAATSLLDGRDRGSRVAAALKTNGLVEEMSQTIAGEELSHIKSVSDEVLATDPDAGIHFGGSGSSLARQKQRDLDKAAAADRRENKRLSSESDAEDVLGAINALPSASQRPAAGHSIVKTKPAAASKAKMDKQRATRPITVGLVRTKTKAVKAAVKAAKKATAATKAGVQPILLEEGEEEESAPLSEIDFIKPREEEEEDEYPEEEEEEPEESASEEKSGLGDEVFDLPSDVGGADHGDVHVPRDSIKGYMFRQVPGQVLSDDVPFLGEGPWVKVPVEGEMSGAGVGANEDGHNGIPVDRWWDDSAVVGGEDTAGLGEDKSLGENMDVEKPAGELPSVYGISGPTNGYFRAAEAQQLHLQHIMSAAARSQGLHEEVPRKLSCIGGKKGVCGDEVISPYTDKREGDIGLPAEAVQPYFYANTKRPGGQQQMLAETGTFRKGRGGRHGEARALMRDLGKDVASADKLVMQAAQVTSPSTLWKSVWTNKGVPARVVPAAGQQLEMGDAHNRDNVKCIGNVCGDETLDSLGNRHVKNGEVFKKGWSGWDFWKKDQKGAQMLARRHTYEDGGRLHRGESDTDSQAEMERFYDSPPH</sequence>
<reference evidence="3" key="1">
    <citation type="submission" date="2021-01" db="EMBL/GenBank/DDBJ databases">
        <authorList>
            <person name="Corre E."/>
            <person name="Pelletier E."/>
            <person name="Niang G."/>
            <person name="Scheremetjew M."/>
            <person name="Finn R."/>
            <person name="Kale V."/>
            <person name="Holt S."/>
            <person name="Cochrane G."/>
            <person name="Meng A."/>
            <person name="Brown T."/>
            <person name="Cohen L."/>
        </authorList>
    </citation>
    <scope>NUCLEOTIDE SEQUENCE</scope>
    <source>
        <strain evidence="3">CCMP644</strain>
    </source>
</reference>
<feature type="chain" id="PRO_5030522153" evidence="2">
    <location>
        <begin position="19"/>
        <end position="643"/>
    </location>
</feature>
<accession>A0A7S1EKI1</accession>
<proteinExistence type="predicted"/>
<organism evidence="3">
    <name type="scientific">Hemiselmis andersenii</name>
    <name type="common">Cryptophyte alga</name>
    <dbReference type="NCBI Taxonomy" id="464988"/>
    <lineage>
        <taxon>Eukaryota</taxon>
        <taxon>Cryptophyceae</taxon>
        <taxon>Cryptomonadales</taxon>
        <taxon>Hemiselmidaceae</taxon>
        <taxon>Hemiselmis</taxon>
    </lineage>
</organism>
<feature type="region of interest" description="Disordered" evidence="1">
    <location>
        <begin position="613"/>
        <end position="643"/>
    </location>
</feature>
<gene>
    <name evidence="3" type="ORF">HAND00432_LOCUS28610</name>
</gene>
<keyword evidence="2" id="KW-0732">Signal</keyword>
<evidence type="ECO:0000313" key="3">
    <source>
        <dbReference type="EMBL" id="CAD8977602.1"/>
    </source>
</evidence>
<feature type="compositionally biased region" description="Basic and acidic residues" evidence="1">
    <location>
        <begin position="122"/>
        <end position="142"/>
    </location>
</feature>
<feature type="compositionally biased region" description="Basic and acidic residues" evidence="1">
    <location>
        <begin position="633"/>
        <end position="643"/>
    </location>
</feature>
<dbReference type="EMBL" id="HBFX01047586">
    <property type="protein sequence ID" value="CAD8977602.1"/>
    <property type="molecule type" value="Transcribed_RNA"/>
</dbReference>
<protein>
    <submittedName>
        <fullName evidence="3">Uncharacterized protein</fullName>
    </submittedName>
</protein>
<feature type="region of interest" description="Disordered" evidence="1">
    <location>
        <begin position="112"/>
        <end position="186"/>
    </location>
</feature>
<feature type="signal peptide" evidence="2">
    <location>
        <begin position="1"/>
        <end position="18"/>
    </location>
</feature>
<evidence type="ECO:0000256" key="1">
    <source>
        <dbReference type="SAM" id="MobiDB-lite"/>
    </source>
</evidence>
<evidence type="ECO:0000256" key="2">
    <source>
        <dbReference type="SAM" id="SignalP"/>
    </source>
</evidence>
<feature type="compositionally biased region" description="Acidic residues" evidence="1">
    <location>
        <begin position="248"/>
        <end position="266"/>
    </location>
</feature>
<name>A0A7S1EKI1_HEMAN</name>
<dbReference type="AlphaFoldDB" id="A0A7S1EKI1"/>
<feature type="region of interest" description="Disordered" evidence="1">
    <location>
        <begin position="225"/>
        <end position="293"/>
    </location>
</feature>
<feature type="compositionally biased region" description="Basic and acidic residues" evidence="1">
    <location>
        <begin position="613"/>
        <end position="626"/>
    </location>
</feature>